<keyword evidence="4 7" id="KW-0547">Nucleotide-binding</keyword>
<evidence type="ECO:0000256" key="5">
    <source>
        <dbReference type="ARBA" id="ARBA00022777"/>
    </source>
</evidence>
<dbReference type="CDD" id="cd14014">
    <property type="entry name" value="STKc_PknB_like"/>
    <property type="match status" value="1"/>
</dbReference>
<protein>
    <recommendedName>
        <fullName evidence="1">non-specific serine/threonine protein kinase</fullName>
        <ecNumber evidence="1">2.7.11.1</ecNumber>
    </recommendedName>
</protein>
<proteinExistence type="predicted"/>
<evidence type="ECO:0000313" key="12">
    <source>
        <dbReference type="Proteomes" id="UP001501638"/>
    </source>
</evidence>
<evidence type="ECO:0000256" key="6">
    <source>
        <dbReference type="ARBA" id="ARBA00022840"/>
    </source>
</evidence>
<comment type="caution">
    <text evidence="11">The sequence shown here is derived from an EMBL/GenBank/DDBJ whole genome shotgun (WGS) entry which is preliminary data.</text>
</comment>
<dbReference type="EC" id="2.7.11.1" evidence="1"/>
<dbReference type="Gene3D" id="1.10.510.10">
    <property type="entry name" value="Transferase(Phosphotransferase) domain 1"/>
    <property type="match status" value="1"/>
</dbReference>
<dbReference type="SMART" id="SM00220">
    <property type="entry name" value="S_TKc"/>
    <property type="match status" value="1"/>
</dbReference>
<dbReference type="InterPro" id="IPR000719">
    <property type="entry name" value="Prot_kinase_dom"/>
</dbReference>
<evidence type="ECO:0000256" key="9">
    <source>
        <dbReference type="SAM" id="Phobius"/>
    </source>
</evidence>
<dbReference type="EMBL" id="BAAASZ010000017">
    <property type="protein sequence ID" value="GAA2438432.1"/>
    <property type="molecule type" value="Genomic_DNA"/>
</dbReference>
<evidence type="ECO:0000259" key="10">
    <source>
        <dbReference type="PROSITE" id="PS50011"/>
    </source>
</evidence>
<feature type="domain" description="Protein kinase" evidence="10">
    <location>
        <begin position="11"/>
        <end position="266"/>
    </location>
</feature>
<evidence type="ECO:0000256" key="3">
    <source>
        <dbReference type="ARBA" id="ARBA00022679"/>
    </source>
</evidence>
<dbReference type="InterPro" id="IPR008271">
    <property type="entry name" value="Ser/Thr_kinase_AS"/>
</dbReference>
<evidence type="ECO:0000256" key="7">
    <source>
        <dbReference type="PROSITE-ProRule" id="PRU10141"/>
    </source>
</evidence>
<evidence type="ECO:0000256" key="4">
    <source>
        <dbReference type="ARBA" id="ARBA00022741"/>
    </source>
</evidence>
<dbReference type="PROSITE" id="PS50011">
    <property type="entry name" value="PROTEIN_KINASE_DOM"/>
    <property type="match status" value="1"/>
</dbReference>
<evidence type="ECO:0000256" key="1">
    <source>
        <dbReference type="ARBA" id="ARBA00012513"/>
    </source>
</evidence>
<dbReference type="SUPFAM" id="SSF56112">
    <property type="entry name" value="Protein kinase-like (PK-like)"/>
    <property type="match status" value="1"/>
</dbReference>
<keyword evidence="9" id="KW-1133">Transmembrane helix</keyword>
<keyword evidence="3" id="KW-0808">Transferase</keyword>
<keyword evidence="9" id="KW-0812">Transmembrane</keyword>
<evidence type="ECO:0000313" key="11">
    <source>
        <dbReference type="EMBL" id="GAA2438432.1"/>
    </source>
</evidence>
<feature type="region of interest" description="Disordered" evidence="8">
    <location>
        <begin position="270"/>
        <end position="327"/>
    </location>
</feature>
<feature type="compositionally biased region" description="Low complexity" evidence="8">
    <location>
        <begin position="270"/>
        <end position="280"/>
    </location>
</feature>
<reference evidence="12" key="1">
    <citation type="journal article" date="2019" name="Int. J. Syst. Evol. Microbiol.">
        <title>The Global Catalogue of Microorganisms (GCM) 10K type strain sequencing project: providing services to taxonomists for standard genome sequencing and annotation.</title>
        <authorList>
            <consortium name="The Broad Institute Genomics Platform"/>
            <consortium name="The Broad Institute Genome Sequencing Center for Infectious Disease"/>
            <person name="Wu L."/>
            <person name="Ma J."/>
        </authorList>
    </citation>
    <scope>NUCLEOTIDE SEQUENCE [LARGE SCALE GENOMIC DNA]</scope>
    <source>
        <strain evidence="12">JCM 6305</strain>
    </source>
</reference>
<keyword evidence="6 7" id="KW-0067">ATP-binding</keyword>
<feature type="binding site" evidence="7">
    <location>
        <position position="40"/>
    </location>
    <ligand>
        <name>ATP</name>
        <dbReference type="ChEBI" id="CHEBI:30616"/>
    </ligand>
</feature>
<evidence type="ECO:0000256" key="2">
    <source>
        <dbReference type="ARBA" id="ARBA00022527"/>
    </source>
</evidence>
<dbReference type="Gene3D" id="3.30.200.20">
    <property type="entry name" value="Phosphorylase Kinase, domain 1"/>
    <property type="match status" value="1"/>
</dbReference>
<dbReference type="PROSITE" id="PS00107">
    <property type="entry name" value="PROTEIN_KINASE_ATP"/>
    <property type="match status" value="1"/>
</dbReference>
<keyword evidence="5" id="KW-0418">Kinase</keyword>
<evidence type="ECO:0000256" key="8">
    <source>
        <dbReference type="SAM" id="MobiDB-lite"/>
    </source>
</evidence>
<keyword evidence="12" id="KW-1185">Reference proteome</keyword>
<dbReference type="PANTHER" id="PTHR43289">
    <property type="entry name" value="MITOGEN-ACTIVATED PROTEIN KINASE KINASE KINASE 20-RELATED"/>
    <property type="match status" value="1"/>
</dbReference>
<name>A0ABP5WWU4_9ACTN</name>
<feature type="compositionally biased region" description="Pro residues" evidence="8">
    <location>
        <begin position="308"/>
        <end position="320"/>
    </location>
</feature>
<dbReference type="Pfam" id="PF00069">
    <property type="entry name" value="Pkinase"/>
    <property type="match status" value="1"/>
</dbReference>
<sequence>MDTDRLLADRYRLVAELGRGGTGVVWQARDEALGRQVAVKAIRAAAELSPAEARLLYARLEQEAMTAGRVSHRNVATVHNVVVEDGRLWIVTELVRGLPLSAVLEVEGTLPPARAARIGAEAVSALRAAHEAGVTHRDLKPSNVLLGNDGRVVLTDFGIALVRTGAAHAGEPVGAPEFLPPECARGREPGPAADLWALGVLLYLTVEGVSPFRRDTPEETLRAVAGYADGALPAPRRAGPLEPVLEGLLRADPAERMSAAETERLLRVAAAGGTPRTAPPSSAGTRPRPAGSDTGDDARDRDGGRGTPPAPGTDPAPPAPSSSWDADRGPRGVLVAVAGALIVLLAALTVTVLLR</sequence>
<organism evidence="11 12">
    <name type="scientific">Streptomyces macrosporus</name>
    <dbReference type="NCBI Taxonomy" id="44032"/>
    <lineage>
        <taxon>Bacteria</taxon>
        <taxon>Bacillati</taxon>
        <taxon>Actinomycetota</taxon>
        <taxon>Actinomycetes</taxon>
        <taxon>Kitasatosporales</taxon>
        <taxon>Streptomycetaceae</taxon>
        <taxon>Streptomyces</taxon>
    </lineage>
</organism>
<dbReference type="Proteomes" id="UP001501638">
    <property type="component" value="Unassembled WGS sequence"/>
</dbReference>
<dbReference type="PROSITE" id="PS00108">
    <property type="entry name" value="PROTEIN_KINASE_ST"/>
    <property type="match status" value="1"/>
</dbReference>
<keyword evidence="2" id="KW-0723">Serine/threonine-protein kinase</keyword>
<gene>
    <name evidence="11" type="ORF">GCM10010405_22230</name>
</gene>
<dbReference type="PANTHER" id="PTHR43289:SF6">
    <property type="entry name" value="SERINE_THREONINE-PROTEIN KINASE NEKL-3"/>
    <property type="match status" value="1"/>
</dbReference>
<accession>A0ABP5WWU4</accession>
<keyword evidence="9" id="KW-0472">Membrane</keyword>
<dbReference type="RefSeq" id="WP_344322029.1">
    <property type="nucleotide sequence ID" value="NZ_BAAASZ010000017.1"/>
</dbReference>
<feature type="transmembrane region" description="Helical" evidence="9">
    <location>
        <begin position="332"/>
        <end position="354"/>
    </location>
</feature>
<dbReference type="InterPro" id="IPR011009">
    <property type="entry name" value="Kinase-like_dom_sf"/>
</dbReference>
<dbReference type="InterPro" id="IPR017441">
    <property type="entry name" value="Protein_kinase_ATP_BS"/>
</dbReference>